<sequence length="98" mass="11324">MADKQQIIQQKQQELQNLSQRFYGLQADLKEHKRVLEQLESLEDSRISYRLIGDVLAKQTVGEVKPILAEMIGQLQNVLEQLEKMIDAKAKDFKTLQA</sequence>
<dbReference type="GO" id="GO:0006457">
    <property type="term" value="P:protein folding"/>
    <property type="evidence" value="ECO:0007669"/>
    <property type="project" value="InterPro"/>
</dbReference>
<dbReference type="EMBL" id="AUWU02000007">
    <property type="protein sequence ID" value="KAH0570581.1"/>
    <property type="molecule type" value="Genomic_DNA"/>
</dbReference>
<evidence type="ECO:0000313" key="4">
    <source>
        <dbReference type="EMBL" id="EST49330.1"/>
    </source>
</evidence>
<evidence type="ECO:0000313" key="6">
    <source>
        <dbReference type="Proteomes" id="UP000018208"/>
    </source>
</evidence>
<dbReference type="EMBL" id="KI545953">
    <property type="protein sequence ID" value="EST49330.1"/>
    <property type="molecule type" value="Genomic_DNA"/>
</dbReference>
<dbReference type="AlphaFoldDB" id="V6LXQ3"/>
<evidence type="ECO:0000256" key="3">
    <source>
        <dbReference type="SAM" id="Coils"/>
    </source>
</evidence>
<accession>V6LXQ3</accession>
<keyword evidence="6" id="KW-1185">Reference proteome</keyword>
<keyword evidence="3" id="KW-0175">Coiled coil</keyword>
<dbReference type="VEuPathDB" id="GiardiaDB:SS50377_26863"/>
<name>V6LXQ3_9EUKA</name>
<dbReference type="Gene3D" id="1.10.287.370">
    <property type="match status" value="1"/>
</dbReference>
<dbReference type="Proteomes" id="UP000018208">
    <property type="component" value="Unassembled WGS sequence"/>
</dbReference>
<reference evidence="4 5" key="1">
    <citation type="journal article" date="2014" name="PLoS Genet.">
        <title>The Genome of Spironucleus salmonicida Highlights a Fish Pathogen Adapted to Fluctuating Environments.</title>
        <authorList>
            <person name="Xu F."/>
            <person name="Jerlstrom-Hultqvist J."/>
            <person name="Einarsson E."/>
            <person name="Astvaldsson A."/>
            <person name="Svard S.G."/>
            <person name="Andersson J.O."/>
        </authorList>
    </citation>
    <scope>NUCLEOTIDE SEQUENCE</scope>
    <source>
        <strain evidence="5">ATCC 50377</strain>
    </source>
</reference>
<comment type="similarity">
    <text evidence="1">Belongs to the prefoldin subunit beta family.</text>
</comment>
<evidence type="ECO:0000313" key="5">
    <source>
        <dbReference type="EMBL" id="KAH0570581.1"/>
    </source>
</evidence>
<dbReference type="OrthoDB" id="29646at2759"/>
<dbReference type="InterPro" id="IPR009053">
    <property type="entry name" value="Prefoldin"/>
</dbReference>
<proteinExistence type="inferred from homology"/>
<keyword evidence="2" id="KW-0143">Chaperone</keyword>
<protein>
    <submittedName>
        <fullName evidence="4">Prefoldin subunit 2</fullName>
    </submittedName>
</protein>
<feature type="coiled-coil region" evidence="3">
    <location>
        <begin position="1"/>
        <end position="92"/>
    </location>
</feature>
<dbReference type="InterPro" id="IPR027235">
    <property type="entry name" value="PFD2"/>
</dbReference>
<dbReference type="GO" id="GO:0016272">
    <property type="term" value="C:prefoldin complex"/>
    <property type="evidence" value="ECO:0007669"/>
    <property type="project" value="InterPro"/>
</dbReference>
<reference evidence="5" key="2">
    <citation type="submission" date="2020-12" db="EMBL/GenBank/DDBJ databases">
        <title>New Spironucleus salmonicida genome in near-complete chromosomes.</title>
        <authorList>
            <person name="Xu F."/>
            <person name="Kurt Z."/>
            <person name="Jimenez-Gonzalez A."/>
            <person name="Astvaldsson A."/>
            <person name="Andersson J.O."/>
            <person name="Svard S.G."/>
        </authorList>
    </citation>
    <scope>NUCLEOTIDE SEQUENCE</scope>
    <source>
        <strain evidence="5">ATCC 50377</strain>
    </source>
</reference>
<dbReference type="SUPFAM" id="SSF46579">
    <property type="entry name" value="Prefoldin"/>
    <property type="match status" value="1"/>
</dbReference>
<evidence type="ECO:0000256" key="2">
    <source>
        <dbReference type="ARBA" id="ARBA00023186"/>
    </source>
</evidence>
<dbReference type="InterPro" id="IPR002777">
    <property type="entry name" value="PFD_beta-like"/>
</dbReference>
<organism evidence="4">
    <name type="scientific">Spironucleus salmonicida</name>
    <dbReference type="NCBI Taxonomy" id="348837"/>
    <lineage>
        <taxon>Eukaryota</taxon>
        <taxon>Metamonada</taxon>
        <taxon>Diplomonadida</taxon>
        <taxon>Hexamitidae</taxon>
        <taxon>Hexamitinae</taxon>
        <taxon>Spironucleus</taxon>
    </lineage>
</organism>
<dbReference type="Pfam" id="PF01920">
    <property type="entry name" value="Prefoldin_2"/>
    <property type="match status" value="1"/>
</dbReference>
<dbReference type="PANTHER" id="PTHR13303">
    <property type="entry name" value="PREFOLDIN SUBUNIT 2"/>
    <property type="match status" value="1"/>
</dbReference>
<dbReference type="GO" id="GO:0051082">
    <property type="term" value="F:unfolded protein binding"/>
    <property type="evidence" value="ECO:0007669"/>
    <property type="project" value="InterPro"/>
</dbReference>
<gene>
    <name evidence="4" type="ORF">SS50377_10557</name>
    <name evidence="5" type="ORF">SS50377_26863</name>
</gene>
<evidence type="ECO:0000256" key="1">
    <source>
        <dbReference type="ARBA" id="ARBA00008045"/>
    </source>
</evidence>